<feature type="compositionally biased region" description="Basic and acidic residues" evidence="1">
    <location>
        <begin position="31"/>
        <end position="47"/>
    </location>
</feature>
<dbReference type="RefSeq" id="XP_062726345.1">
    <property type="nucleotide sequence ID" value="XM_062866582.1"/>
</dbReference>
<dbReference type="PANTHER" id="PTHR47843">
    <property type="entry name" value="BTB DOMAIN-CONTAINING PROTEIN-RELATED"/>
    <property type="match status" value="1"/>
</dbReference>
<feature type="compositionally biased region" description="Low complexity" evidence="1">
    <location>
        <begin position="307"/>
        <end position="330"/>
    </location>
</feature>
<reference evidence="3" key="2">
    <citation type="submission" date="2023-06" db="EMBL/GenBank/DDBJ databases">
        <authorList>
            <consortium name="Lawrence Berkeley National Laboratory"/>
            <person name="Mondo S.J."/>
            <person name="Hensen N."/>
            <person name="Bonometti L."/>
            <person name="Westerberg I."/>
            <person name="Brannstrom I.O."/>
            <person name="Guillou S."/>
            <person name="Cros-Aarteil S."/>
            <person name="Calhoun S."/>
            <person name="Haridas S."/>
            <person name="Kuo A."/>
            <person name="Pangilinan J."/>
            <person name="Riley R."/>
            <person name="Labutti K."/>
            <person name="Andreopoulos B."/>
            <person name="Lipzen A."/>
            <person name="Chen C."/>
            <person name="Yanf M."/>
            <person name="Daum C."/>
            <person name="Ng V."/>
            <person name="Clum A."/>
            <person name="Steindorff A."/>
            <person name="Ohm R."/>
            <person name="Martin F."/>
            <person name="Silar P."/>
            <person name="Natvig D."/>
            <person name="Lalanne C."/>
            <person name="Gautier V."/>
            <person name="Ament-Velasquez S.L."/>
            <person name="Kruys A."/>
            <person name="Hutchinson M.I."/>
            <person name="Powell A.J."/>
            <person name="Barry K."/>
            <person name="Miller A.N."/>
            <person name="Grigoriev I.V."/>
            <person name="Debuchy R."/>
            <person name="Gladieux P."/>
            <person name="Thoren M.H."/>
            <person name="Johannesson H."/>
        </authorList>
    </citation>
    <scope>NUCLEOTIDE SEQUENCE</scope>
    <source>
        <strain evidence="3">CBS 333.67</strain>
    </source>
</reference>
<feature type="compositionally biased region" description="Basic residues" evidence="1">
    <location>
        <begin position="210"/>
        <end position="221"/>
    </location>
</feature>
<dbReference type="PANTHER" id="PTHR47843:SF6">
    <property type="entry name" value="BTB DOMAIN-CONTAINING PROTEIN"/>
    <property type="match status" value="1"/>
</dbReference>
<dbReference type="EMBL" id="JAUDZG010000001">
    <property type="protein sequence ID" value="KAK3310565.1"/>
    <property type="molecule type" value="Genomic_DNA"/>
</dbReference>
<dbReference type="CDD" id="cd18186">
    <property type="entry name" value="BTB_POZ_ZBTB_KLHL-like"/>
    <property type="match status" value="1"/>
</dbReference>
<reference evidence="3" key="1">
    <citation type="journal article" date="2023" name="Mol. Phylogenet. Evol.">
        <title>Genome-scale phylogeny and comparative genomics of the fungal order Sordariales.</title>
        <authorList>
            <person name="Hensen N."/>
            <person name="Bonometti L."/>
            <person name="Westerberg I."/>
            <person name="Brannstrom I.O."/>
            <person name="Guillou S."/>
            <person name="Cros-Aarteil S."/>
            <person name="Calhoun S."/>
            <person name="Haridas S."/>
            <person name="Kuo A."/>
            <person name="Mondo S."/>
            <person name="Pangilinan J."/>
            <person name="Riley R."/>
            <person name="LaButti K."/>
            <person name="Andreopoulos B."/>
            <person name="Lipzen A."/>
            <person name="Chen C."/>
            <person name="Yan M."/>
            <person name="Daum C."/>
            <person name="Ng V."/>
            <person name="Clum A."/>
            <person name="Steindorff A."/>
            <person name="Ohm R.A."/>
            <person name="Martin F."/>
            <person name="Silar P."/>
            <person name="Natvig D.O."/>
            <person name="Lalanne C."/>
            <person name="Gautier V."/>
            <person name="Ament-Velasquez S.L."/>
            <person name="Kruys A."/>
            <person name="Hutchinson M.I."/>
            <person name="Powell A.J."/>
            <person name="Barry K."/>
            <person name="Miller A.N."/>
            <person name="Grigoriev I.V."/>
            <person name="Debuchy R."/>
            <person name="Gladieux P."/>
            <person name="Hiltunen Thoren M."/>
            <person name="Johannesson H."/>
        </authorList>
    </citation>
    <scope>NUCLEOTIDE SEQUENCE</scope>
    <source>
        <strain evidence="3">CBS 333.67</strain>
    </source>
</reference>
<accession>A0AAJ0M6E1</accession>
<name>A0AAJ0M6E1_9PEZI</name>
<feature type="compositionally biased region" description="Basic residues" evidence="1">
    <location>
        <begin position="285"/>
        <end position="296"/>
    </location>
</feature>
<protein>
    <recommendedName>
        <fullName evidence="2">BTB domain-containing protein</fullName>
    </recommendedName>
</protein>
<feature type="region of interest" description="Disordered" evidence="1">
    <location>
        <begin position="1"/>
        <end position="56"/>
    </location>
</feature>
<evidence type="ECO:0000256" key="1">
    <source>
        <dbReference type="SAM" id="MobiDB-lite"/>
    </source>
</evidence>
<feature type="compositionally biased region" description="Low complexity" evidence="1">
    <location>
        <begin position="1"/>
        <end position="24"/>
    </location>
</feature>
<dbReference type="Gene3D" id="3.30.710.10">
    <property type="entry name" value="Potassium Channel Kv1.1, Chain A"/>
    <property type="match status" value="1"/>
</dbReference>
<dbReference type="Proteomes" id="UP001273166">
    <property type="component" value="Unassembled WGS sequence"/>
</dbReference>
<dbReference type="SUPFAM" id="SSF54695">
    <property type="entry name" value="POZ domain"/>
    <property type="match status" value="1"/>
</dbReference>
<dbReference type="Pfam" id="PF00651">
    <property type="entry name" value="BTB"/>
    <property type="match status" value="1"/>
</dbReference>
<feature type="compositionally biased region" description="Low complexity" evidence="1">
    <location>
        <begin position="191"/>
        <end position="209"/>
    </location>
</feature>
<dbReference type="InterPro" id="IPR000210">
    <property type="entry name" value="BTB/POZ_dom"/>
</dbReference>
<dbReference type="GeneID" id="87885411"/>
<keyword evidence="4" id="KW-1185">Reference proteome</keyword>
<organism evidence="3 4">
    <name type="scientific">Chaetomium strumarium</name>
    <dbReference type="NCBI Taxonomy" id="1170767"/>
    <lineage>
        <taxon>Eukaryota</taxon>
        <taxon>Fungi</taxon>
        <taxon>Dikarya</taxon>
        <taxon>Ascomycota</taxon>
        <taxon>Pezizomycotina</taxon>
        <taxon>Sordariomycetes</taxon>
        <taxon>Sordariomycetidae</taxon>
        <taxon>Sordariales</taxon>
        <taxon>Chaetomiaceae</taxon>
        <taxon>Chaetomium</taxon>
    </lineage>
</organism>
<dbReference type="InterPro" id="IPR011333">
    <property type="entry name" value="SKP1/BTB/POZ_sf"/>
</dbReference>
<gene>
    <name evidence="3" type="ORF">B0T15DRAFT_489240</name>
</gene>
<dbReference type="PROSITE" id="PS50097">
    <property type="entry name" value="BTB"/>
    <property type="match status" value="1"/>
</dbReference>
<evidence type="ECO:0000313" key="3">
    <source>
        <dbReference type="EMBL" id="KAK3310565.1"/>
    </source>
</evidence>
<comment type="caution">
    <text evidence="3">The sequence shown here is derived from an EMBL/GenBank/DDBJ whole genome shotgun (WGS) entry which is preliminary data.</text>
</comment>
<proteinExistence type="predicted"/>
<feature type="region of interest" description="Disordered" evidence="1">
    <location>
        <begin position="270"/>
        <end position="340"/>
    </location>
</feature>
<evidence type="ECO:0000313" key="4">
    <source>
        <dbReference type="Proteomes" id="UP001273166"/>
    </source>
</evidence>
<dbReference type="AlphaFoldDB" id="A0AAJ0M6E1"/>
<sequence length="524" mass="57446">MSGELSTASSGAAGAAGRNASGSARIWSAIPDDRRGNNGAERRRESTSRTIGDVMREPSTRVPDVVVLDSLPEDLERRETLDPKEDLWLSTVDGRYSSPIIPLHVGEYPRQETFYVHKHVLLKSEYFEKALCGQFRESGAQSLDLPEEDPALFHFVVAYLYEGRYEPIKPAASVLVPDQDKGKNKAVAETGAESDSDSASSFGSDISAISRRRRERRRRRDDRRWERMQQKHPGMHRPNCTCPQCTGAAGPPCWSCRAPRNPPPMHYVVNVDVFGRPPGPDRQPRRPVRHHRHQRHGGPPNPPPPATAANNDPSASATATATATAATSSSLPWTRTDPNGGRIAGEDLRTWLLAYELNLDVYIMANKFLLEDFKKEVARAAVDMLESAGSDAAVFDVLRLCRKLYDGLPDSDPLLKMVFARVGFLQPWRRAPGETDAFLMANPEIAPLLLREMAARREDDVNGRTLPSMVRPWYAGGPGGGGGGGPFAGGGVGGPPPPHWVARGDVYGPVPVPGPWYGRVNGRY</sequence>
<evidence type="ECO:0000259" key="2">
    <source>
        <dbReference type="PROSITE" id="PS50097"/>
    </source>
</evidence>
<feature type="domain" description="BTB" evidence="2">
    <location>
        <begin position="101"/>
        <end position="169"/>
    </location>
</feature>
<feature type="region of interest" description="Disordered" evidence="1">
    <location>
        <begin position="179"/>
        <end position="240"/>
    </location>
</feature>